<dbReference type="Proteomes" id="UP000198312">
    <property type="component" value="Chromosome"/>
</dbReference>
<dbReference type="InterPro" id="IPR057342">
    <property type="entry name" value="DEXDc_RapA"/>
</dbReference>
<dbReference type="AlphaFoldDB" id="A0A220U806"/>
<evidence type="ECO:0000256" key="4">
    <source>
        <dbReference type="ARBA" id="ARBA00022840"/>
    </source>
</evidence>
<evidence type="ECO:0000256" key="1">
    <source>
        <dbReference type="ARBA" id="ARBA00022741"/>
    </source>
</evidence>
<protein>
    <submittedName>
        <fullName evidence="7">Helicase</fullName>
    </submittedName>
</protein>
<dbReference type="InterPro" id="IPR001650">
    <property type="entry name" value="Helicase_C-like"/>
</dbReference>
<feature type="domain" description="Helicase ATP-binding" evidence="5">
    <location>
        <begin position="260"/>
        <end position="421"/>
    </location>
</feature>
<keyword evidence="4" id="KW-0067">ATP-binding</keyword>
<reference evidence="7 8" key="1">
    <citation type="submission" date="2017-07" db="EMBL/GenBank/DDBJ databases">
        <title>Virgibacillus sp. LM2416.</title>
        <authorList>
            <person name="Tak E.J."/>
            <person name="Bae J.-W."/>
        </authorList>
    </citation>
    <scope>NUCLEOTIDE SEQUENCE [LARGE SCALE GENOMIC DNA]</scope>
    <source>
        <strain evidence="7 8">LM2416</strain>
    </source>
</reference>
<dbReference type="GO" id="GO:0003677">
    <property type="term" value="F:DNA binding"/>
    <property type="evidence" value="ECO:0007669"/>
    <property type="project" value="InterPro"/>
</dbReference>
<keyword evidence="8" id="KW-1185">Reference proteome</keyword>
<evidence type="ECO:0000256" key="2">
    <source>
        <dbReference type="ARBA" id="ARBA00022801"/>
    </source>
</evidence>
<dbReference type="Gene3D" id="3.40.50.10810">
    <property type="entry name" value="Tandem AAA-ATPase domain"/>
    <property type="match status" value="1"/>
</dbReference>
<dbReference type="PROSITE" id="PS51192">
    <property type="entry name" value="HELICASE_ATP_BIND_1"/>
    <property type="match status" value="1"/>
</dbReference>
<keyword evidence="1" id="KW-0547">Nucleotide-binding</keyword>
<dbReference type="GO" id="GO:0005524">
    <property type="term" value="F:ATP binding"/>
    <property type="evidence" value="ECO:0007669"/>
    <property type="project" value="InterPro"/>
</dbReference>
<dbReference type="Gene3D" id="3.40.50.300">
    <property type="entry name" value="P-loop containing nucleotide triphosphate hydrolases"/>
    <property type="match status" value="1"/>
</dbReference>
<dbReference type="GO" id="GO:0006281">
    <property type="term" value="P:DNA repair"/>
    <property type="evidence" value="ECO:0007669"/>
    <property type="project" value="TreeGrafter"/>
</dbReference>
<keyword evidence="3 7" id="KW-0347">Helicase</keyword>
<dbReference type="SMART" id="SM00487">
    <property type="entry name" value="DEXDc"/>
    <property type="match status" value="1"/>
</dbReference>
<evidence type="ECO:0000259" key="5">
    <source>
        <dbReference type="PROSITE" id="PS51192"/>
    </source>
</evidence>
<accession>A0A220U806</accession>
<dbReference type="KEGG" id="vil:CFK37_19800"/>
<dbReference type="EMBL" id="CP022315">
    <property type="protein sequence ID" value="ASK64230.1"/>
    <property type="molecule type" value="Genomic_DNA"/>
</dbReference>
<dbReference type="SMART" id="SM00490">
    <property type="entry name" value="HELICc"/>
    <property type="match status" value="1"/>
</dbReference>
<dbReference type="InterPro" id="IPR006935">
    <property type="entry name" value="Helicase/UvrB_N"/>
</dbReference>
<dbReference type="GO" id="GO:0004386">
    <property type="term" value="F:helicase activity"/>
    <property type="evidence" value="ECO:0007669"/>
    <property type="project" value="UniProtKB-KW"/>
</dbReference>
<dbReference type="PANTHER" id="PTHR45766:SF6">
    <property type="entry name" value="SWI_SNF-RELATED MATRIX-ASSOCIATED ACTIN-DEPENDENT REGULATOR OF CHROMATIN SUBFAMILY A-LIKE PROTEIN 1"/>
    <property type="match status" value="1"/>
</dbReference>
<dbReference type="OrthoDB" id="9814088at2"/>
<dbReference type="GO" id="GO:0031297">
    <property type="term" value="P:replication fork processing"/>
    <property type="evidence" value="ECO:0007669"/>
    <property type="project" value="TreeGrafter"/>
</dbReference>
<sequence length="1080" mass="125467">MHMQKLLDNKKMGSIGETIKKNIRSNAKLSIMSAYFTIYAFNALKKELSKVDRVKFLFTEPSFTNTPHDIKESTAQLQRELSLSGFEDEAGFRNLLTQSRIAKECAAWIHEKVDVKSFKTSVPTMNMVNVQNPRYDSFTMFGSANFRSSSLGFTYSEDPALTTYTDDKAMTQQYIQWFDTYWEDQNQLEDVKEELLDQLEVLYQDHNPEFIYFVTLYHIFKDYLDELDEDTIVKSKTGFHETAVWNKLYKFQRDGVLGAIDKLEKHNGCIIADSVGLGKTFEALAVIKYYELRNDRVLVLSPKKLRENWTIYTLNDKRNILAADRFNYDVLNHTDLSRYSGMSGDINLETVNWSNYDLIVIDESHNFRNNDARKDHETRYQRLMNKVIKAGVKTKILMLSATPVNNRMKDLKNQIAFITEGKDDALERVGIHSIETSLRRSQTAFNKWLKLEDHERNTDRLLEMLNTDYFKLLDSLTIARSRKHVEKYYDLKEIGKFPTRLKPINEHAPIDNQNEFPSLEEVNKLINRLNLSAYAPLRYLLPEKRTEYSKKYDTVINNTSVLTQLDRELSLIHLMRVNLLKRMESSIHSFGKTIASLLHRVDDLICKLDHYKEYTNSALKINEINIEDDEIEDMLIGSKVKVLIQDMDRIKWRQALEDDRHYLELLITEAAKVQPHRDEKLQYLKQHINKKIKKPINKNNQKIIIFTAFADTANYLYDNISGWAKEYLGIHSALVTGSGSNKTTMKGVKTKDLNAVLTHFSPVSKGRDTLYPDASEEIDILIATDCISEGQNLQDCDYLVNYDIHWNPVRIIQRFGRIDRLGSKNVKIQLVNFWPNMELDEYINLEARVTGRMALVDISATGEENVIDYQGEKMNDLDYRRKQLEQLQEEVIDLEEMSGGLSITDLTLNDFKMDLVEYMENHKEMIEKAPLGLYAIAPNHSDPDSDLKPGVIFCLRQINQKATIPDQSALEPYYLIYIDENERIYYSHVKSKQILDLYRKLSLGQTEIYPELIHAFEQETEEIKDVDKYQSMLSSATDFIIGKNEEMGMASLFSIGESSLSYDTFQKAEDFELVSYLIVK</sequence>
<dbReference type="InterPro" id="IPR027417">
    <property type="entry name" value="P-loop_NTPase"/>
</dbReference>
<proteinExistence type="predicted"/>
<dbReference type="PANTHER" id="PTHR45766">
    <property type="entry name" value="DNA ANNEALING HELICASE AND ENDONUCLEASE ZRANB3 FAMILY MEMBER"/>
    <property type="match status" value="1"/>
</dbReference>
<keyword evidence="2" id="KW-0378">Hydrolase</keyword>
<evidence type="ECO:0000259" key="6">
    <source>
        <dbReference type="PROSITE" id="PS51194"/>
    </source>
</evidence>
<dbReference type="InterPro" id="IPR038718">
    <property type="entry name" value="SNF2-like_sf"/>
</dbReference>
<evidence type="ECO:0000313" key="7">
    <source>
        <dbReference type="EMBL" id="ASK64230.1"/>
    </source>
</evidence>
<organism evidence="7 8">
    <name type="scientific">Virgibacillus phasianinus</name>
    <dbReference type="NCBI Taxonomy" id="2017483"/>
    <lineage>
        <taxon>Bacteria</taxon>
        <taxon>Bacillati</taxon>
        <taxon>Bacillota</taxon>
        <taxon>Bacilli</taxon>
        <taxon>Bacillales</taxon>
        <taxon>Bacillaceae</taxon>
        <taxon>Virgibacillus</taxon>
    </lineage>
</organism>
<dbReference type="InterPro" id="IPR014001">
    <property type="entry name" value="Helicase_ATP-bd"/>
</dbReference>
<gene>
    <name evidence="7" type="ORF">CFK37_19800</name>
</gene>
<dbReference type="CDD" id="cd18011">
    <property type="entry name" value="DEXDc_RapA"/>
    <property type="match status" value="1"/>
</dbReference>
<evidence type="ECO:0000313" key="8">
    <source>
        <dbReference type="Proteomes" id="UP000198312"/>
    </source>
</evidence>
<dbReference type="SUPFAM" id="SSF52540">
    <property type="entry name" value="P-loop containing nucleoside triphosphate hydrolases"/>
    <property type="match status" value="2"/>
</dbReference>
<dbReference type="PROSITE" id="PS51194">
    <property type="entry name" value="HELICASE_CTER"/>
    <property type="match status" value="1"/>
</dbReference>
<dbReference type="Pfam" id="PF04851">
    <property type="entry name" value="ResIII"/>
    <property type="match status" value="1"/>
</dbReference>
<evidence type="ECO:0000256" key="3">
    <source>
        <dbReference type="ARBA" id="ARBA00022806"/>
    </source>
</evidence>
<name>A0A220U806_9BACI</name>
<dbReference type="InterPro" id="IPR049730">
    <property type="entry name" value="SNF2/RAD54-like_C"/>
</dbReference>
<feature type="domain" description="Helicase C-terminal" evidence="6">
    <location>
        <begin position="683"/>
        <end position="867"/>
    </location>
</feature>
<dbReference type="CDD" id="cd18793">
    <property type="entry name" value="SF2_C_SNF"/>
    <property type="match status" value="1"/>
</dbReference>
<dbReference type="Pfam" id="PF00271">
    <property type="entry name" value="Helicase_C"/>
    <property type="match status" value="1"/>
</dbReference>
<dbReference type="GO" id="GO:0016787">
    <property type="term" value="F:hydrolase activity"/>
    <property type="evidence" value="ECO:0007669"/>
    <property type="project" value="UniProtKB-KW"/>
</dbReference>